<accession>A0A6J5KRW4</accession>
<reference evidence="1" key="1">
    <citation type="submission" date="2020-04" db="EMBL/GenBank/DDBJ databases">
        <authorList>
            <person name="Chiriac C."/>
            <person name="Salcher M."/>
            <person name="Ghai R."/>
            <person name="Kavagutti S V."/>
        </authorList>
    </citation>
    <scope>NUCLEOTIDE SEQUENCE</scope>
</reference>
<protein>
    <submittedName>
        <fullName evidence="1">Uncharacterized protein</fullName>
    </submittedName>
</protein>
<organism evidence="1">
    <name type="scientific">uncultured Caudovirales phage</name>
    <dbReference type="NCBI Taxonomy" id="2100421"/>
    <lineage>
        <taxon>Viruses</taxon>
        <taxon>Duplodnaviria</taxon>
        <taxon>Heunggongvirae</taxon>
        <taxon>Uroviricota</taxon>
        <taxon>Caudoviricetes</taxon>
        <taxon>Peduoviridae</taxon>
        <taxon>Maltschvirus</taxon>
        <taxon>Maltschvirus maltsch</taxon>
    </lineage>
</organism>
<name>A0A6J5KRW4_9CAUD</name>
<proteinExistence type="predicted"/>
<sequence>MNADLTRLMDNARVRLAGAVDGAIKLELFAVLNDFFQSTNCWRENISFSVDPSLQEYELTPFSVSTINRLMRVYDANGLPVGAVMPIPGFVSLAYAPSSAATLTATVALTITDPVTREEFPEFPDWVLNKYNTCILDGLLSRMMSQAAKPYSNKELALYHGRLYQGGSSFAKVETERNNVYRNQSWRFPQTFNRRRYVRL</sequence>
<gene>
    <name evidence="1" type="ORF">UFOVP55_72</name>
</gene>
<evidence type="ECO:0000313" key="1">
    <source>
        <dbReference type="EMBL" id="CAB4125178.1"/>
    </source>
</evidence>
<dbReference type="EMBL" id="LR796185">
    <property type="protein sequence ID" value="CAB4125178.1"/>
    <property type="molecule type" value="Genomic_DNA"/>
</dbReference>